<dbReference type="GO" id="GO:0043190">
    <property type="term" value="C:ATP-binding cassette (ABC) transporter complex"/>
    <property type="evidence" value="ECO:0007669"/>
    <property type="project" value="InterPro"/>
</dbReference>
<dbReference type="RefSeq" id="WP_105347722.1">
    <property type="nucleotide sequence ID" value="NZ_PUIN01000018.1"/>
</dbReference>
<evidence type="ECO:0000256" key="1">
    <source>
        <dbReference type="SAM" id="SignalP"/>
    </source>
</evidence>
<evidence type="ECO:0000259" key="2">
    <source>
        <dbReference type="Pfam" id="PF04069"/>
    </source>
</evidence>
<comment type="caution">
    <text evidence="3">The sequence shown here is derived from an EMBL/GenBank/DDBJ whole genome shotgun (WGS) entry which is preliminary data.</text>
</comment>
<feature type="domain" description="ABC-type glycine betaine transport system substrate-binding" evidence="2">
    <location>
        <begin position="31"/>
        <end position="280"/>
    </location>
</feature>
<dbReference type="Pfam" id="PF04069">
    <property type="entry name" value="OpuAC"/>
    <property type="match status" value="1"/>
</dbReference>
<sequence length="311" mass="33548">MNKFYKTVIAVTLASQSVLVMAQEPSSCQVIKTANVGWLDGISTNALTQVVAEGLGYKFEDNMLSLPIVLKSISDGKLDTFINYWSPSQDPLVTPLKDSLSVLPAPNLTGAKYTLAVPKFLADEGLKDFKDIEKFKDQLGGRIYGIQPGSGGNTLVQKIIKDNSYGLKDFKLVESGEAGMIQEVGRSIQRKKPIVFLAWAPHPMNVNMDIVYLTGGDDSFGPDFGAATVKTITSKGYAELCGNVGKLYSNLKFTVDMESSIMNSLDKKEPALSAAKKWLAAHPETLDSWLAGVTTVDGKDAKAAVLANISK</sequence>
<dbReference type="SUPFAM" id="SSF53850">
    <property type="entry name" value="Periplasmic binding protein-like II"/>
    <property type="match status" value="1"/>
</dbReference>
<dbReference type="GO" id="GO:0042597">
    <property type="term" value="C:periplasmic space"/>
    <property type="evidence" value="ECO:0007669"/>
    <property type="project" value="InterPro"/>
</dbReference>
<dbReference type="Proteomes" id="UP000239687">
    <property type="component" value="Unassembled WGS sequence"/>
</dbReference>
<dbReference type="AlphaFoldDB" id="A0A2S8H8T4"/>
<proteinExistence type="predicted"/>
<dbReference type="GO" id="GO:0033265">
    <property type="term" value="F:choline binding"/>
    <property type="evidence" value="ECO:0007669"/>
    <property type="project" value="InterPro"/>
</dbReference>
<dbReference type="EMBL" id="PUIN01000018">
    <property type="protein sequence ID" value="PQO98916.1"/>
    <property type="molecule type" value="Genomic_DNA"/>
</dbReference>
<protein>
    <submittedName>
        <fullName evidence="3">Glycine/betaine ABC transporter substrate-binding protein</fullName>
    </submittedName>
</protein>
<dbReference type="InterPro" id="IPR007210">
    <property type="entry name" value="ABC_Gly_betaine_transp_sub-bd"/>
</dbReference>
<dbReference type="Gene3D" id="3.40.190.10">
    <property type="entry name" value="Periplasmic binding protein-like II"/>
    <property type="match status" value="1"/>
</dbReference>
<feature type="chain" id="PRO_5015727071" evidence="1">
    <location>
        <begin position="23"/>
        <end position="311"/>
    </location>
</feature>
<dbReference type="InterPro" id="IPR017783">
    <property type="entry name" value="ABC_choline_sub-bd"/>
</dbReference>
<organism evidence="3 4">
    <name type="scientific">Pseudomonas frederiksbergensis</name>
    <dbReference type="NCBI Taxonomy" id="104087"/>
    <lineage>
        <taxon>Bacteria</taxon>
        <taxon>Pseudomonadati</taxon>
        <taxon>Pseudomonadota</taxon>
        <taxon>Gammaproteobacteria</taxon>
        <taxon>Pseudomonadales</taxon>
        <taxon>Pseudomonadaceae</taxon>
        <taxon>Pseudomonas</taxon>
    </lineage>
</organism>
<reference evidence="3 4" key="1">
    <citation type="submission" date="2018-02" db="EMBL/GenBank/DDBJ databases">
        <title>Draft genome sequencing of Pseudomonas frederiksbergensis 11-D3.</title>
        <authorList>
            <person name="Zheng B.-X."/>
        </authorList>
    </citation>
    <scope>NUCLEOTIDE SEQUENCE [LARGE SCALE GENOMIC DNA]</scope>
    <source>
        <strain evidence="3 4">11-D3</strain>
    </source>
</reference>
<gene>
    <name evidence="3" type="ORF">C5612_27365</name>
</gene>
<dbReference type="Gene3D" id="3.40.190.100">
    <property type="entry name" value="Glycine betaine-binding periplasmic protein, domain 2"/>
    <property type="match status" value="1"/>
</dbReference>
<dbReference type="GO" id="GO:0015871">
    <property type="term" value="P:choline transport"/>
    <property type="evidence" value="ECO:0007669"/>
    <property type="project" value="InterPro"/>
</dbReference>
<accession>A0A2S8H8T4</accession>
<evidence type="ECO:0000313" key="4">
    <source>
        <dbReference type="Proteomes" id="UP000239687"/>
    </source>
</evidence>
<feature type="signal peptide" evidence="1">
    <location>
        <begin position="1"/>
        <end position="22"/>
    </location>
</feature>
<dbReference type="GO" id="GO:0022857">
    <property type="term" value="F:transmembrane transporter activity"/>
    <property type="evidence" value="ECO:0007669"/>
    <property type="project" value="InterPro"/>
</dbReference>
<evidence type="ECO:0000313" key="3">
    <source>
        <dbReference type="EMBL" id="PQO98916.1"/>
    </source>
</evidence>
<name>A0A2S8H8T4_9PSED</name>
<keyword evidence="1" id="KW-0732">Signal</keyword>
<dbReference type="CDD" id="cd13640">
    <property type="entry name" value="PBP2_ChoX"/>
    <property type="match status" value="1"/>
</dbReference>
<dbReference type="NCBIfam" id="TIGR03414">
    <property type="entry name" value="ABC_choline_bnd"/>
    <property type="match status" value="1"/>
</dbReference>